<dbReference type="GO" id="GO:0004721">
    <property type="term" value="F:phosphoprotein phosphatase activity"/>
    <property type="evidence" value="ECO:0007669"/>
    <property type="project" value="UniProtKB-KW"/>
</dbReference>
<dbReference type="SUPFAM" id="SSF55874">
    <property type="entry name" value="ATPase domain of HSP90 chaperone/DNA topoisomerase II/histidine kinase"/>
    <property type="match status" value="1"/>
</dbReference>
<evidence type="ECO:0000256" key="12">
    <source>
        <dbReference type="ARBA" id="ARBA00022840"/>
    </source>
</evidence>
<dbReference type="SUPFAM" id="SSF158472">
    <property type="entry name" value="HAMP domain-like"/>
    <property type="match status" value="1"/>
</dbReference>
<keyword evidence="7" id="KW-0597">Phosphoprotein</keyword>
<comment type="subcellular location">
    <subcellularLocation>
        <location evidence="4">Cell membrane</location>
        <topology evidence="4">Multi-pass membrane protein</topology>
    </subcellularLocation>
</comment>
<evidence type="ECO:0000256" key="16">
    <source>
        <dbReference type="ARBA" id="ARBA00023016"/>
    </source>
</evidence>
<dbReference type="InterPro" id="IPR003660">
    <property type="entry name" value="HAMP_dom"/>
</dbReference>
<evidence type="ECO:0000256" key="21">
    <source>
        <dbReference type="ARBA" id="ARBA00041776"/>
    </source>
</evidence>
<dbReference type="AlphaFoldDB" id="A0A841TNT8"/>
<organism evidence="26 27">
    <name type="scientific">Cohnella xylanilytica</name>
    <dbReference type="NCBI Taxonomy" id="557555"/>
    <lineage>
        <taxon>Bacteria</taxon>
        <taxon>Bacillati</taxon>
        <taxon>Bacillota</taxon>
        <taxon>Bacilli</taxon>
        <taxon>Bacillales</taxon>
        <taxon>Paenibacillaceae</taxon>
        <taxon>Cohnella</taxon>
    </lineage>
</organism>
<evidence type="ECO:0000256" key="5">
    <source>
        <dbReference type="ARBA" id="ARBA00012438"/>
    </source>
</evidence>
<dbReference type="InterPro" id="IPR036097">
    <property type="entry name" value="HisK_dim/P_sf"/>
</dbReference>
<dbReference type="InterPro" id="IPR005467">
    <property type="entry name" value="His_kinase_dom"/>
</dbReference>
<protein>
    <recommendedName>
        <fullName evidence="20">Signal transduction histidine-protein kinase/phosphatase MprB</fullName>
        <ecNumber evidence="5">2.7.13.3</ecNumber>
    </recommendedName>
    <alternativeName>
        <fullName evidence="21">Mycobacterial persistence regulator B</fullName>
    </alternativeName>
</protein>
<evidence type="ECO:0000256" key="19">
    <source>
        <dbReference type="ARBA" id="ARBA00023211"/>
    </source>
</evidence>
<dbReference type="Gene3D" id="3.30.565.10">
    <property type="entry name" value="Histidine kinase-like ATPase, C-terminal domain"/>
    <property type="match status" value="1"/>
</dbReference>
<dbReference type="RefSeq" id="WP_185133832.1">
    <property type="nucleotide sequence ID" value="NZ_JACJVR010000002.1"/>
</dbReference>
<keyword evidence="17" id="KW-0843">Virulence</keyword>
<evidence type="ECO:0000256" key="10">
    <source>
        <dbReference type="ARBA" id="ARBA00022777"/>
    </source>
</evidence>
<dbReference type="Proteomes" id="UP000553776">
    <property type="component" value="Unassembled WGS sequence"/>
</dbReference>
<dbReference type="SMART" id="SM00304">
    <property type="entry name" value="HAMP"/>
    <property type="match status" value="1"/>
</dbReference>
<evidence type="ECO:0000256" key="13">
    <source>
        <dbReference type="ARBA" id="ARBA00022842"/>
    </source>
</evidence>
<keyword evidence="15" id="KW-0902">Two-component regulatory system</keyword>
<dbReference type="CDD" id="cd06225">
    <property type="entry name" value="HAMP"/>
    <property type="match status" value="1"/>
</dbReference>
<keyword evidence="6" id="KW-1003">Cell membrane</keyword>
<evidence type="ECO:0000256" key="9">
    <source>
        <dbReference type="ARBA" id="ARBA00022741"/>
    </source>
</evidence>
<evidence type="ECO:0000256" key="1">
    <source>
        <dbReference type="ARBA" id="ARBA00000085"/>
    </source>
</evidence>
<keyword evidence="14" id="KW-0904">Protein phosphatase</keyword>
<dbReference type="GO" id="GO:0000155">
    <property type="term" value="F:phosphorelay sensor kinase activity"/>
    <property type="evidence" value="ECO:0007669"/>
    <property type="project" value="InterPro"/>
</dbReference>
<dbReference type="InterPro" id="IPR004358">
    <property type="entry name" value="Sig_transdc_His_kin-like_C"/>
</dbReference>
<dbReference type="Pfam" id="PF00672">
    <property type="entry name" value="HAMP"/>
    <property type="match status" value="1"/>
</dbReference>
<evidence type="ECO:0000256" key="8">
    <source>
        <dbReference type="ARBA" id="ARBA00022679"/>
    </source>
</evidence>
<keyword evidence="12" id="KW-0067">ATP-binding</keyword>
<evidence type="ECO:0000256" key="7">
    <source>
        <dbReference type="ARBA" id="ARBA00022553"/>
    </source>
</evidence>
<evidence type="ECO:0000256" key="20">
    <source>
        <dbReference type="ARBA" id="ARBA00040454"/>
    </source>
</evidence>
<dbReference type="SMART" id="SM00387">
    <property type="entry name" value="HATPase_c"/>
    <property type="match status" value="1"/>
</dbReference>
<dbReference type="PROSITE" id="PS50885">
    <property type="entry name" value="HAMP"/>
    <property type="match status" value="1"/>
</dbReference>
<dbReference type="Gene3D" id="6.10.340.10">
    <property type="match status" value="1"/>
</dbReference>
<evidence type="ECO:0000256" key="2">
    <source>
        <dbReference type="ARBA" id="ARBA00001936"/>
    </source>
</evidence>
<evidence type="ECO:0000256" key="6">
    <source>
        <dbReference type="ARBA" id="ARBA00022475"/>
    </source>
</evidence>
<proteinExistence type="predicted"/>
<comment type="caution">
    <text evidence="26">The sequence shown here is derived from an EMBL/GenBank/DDBJ whole genome shotgun (WGS) entry which is preliminary data.</text>
</comment>
<keyword evidence="23" id="KW-1133">Transmembrane helix</keyword>
<dbReference type="InterPro" id="IPR003661">
    <property type="entry name" value="HisK_dim/P_dom"/>
</dbReference>
<dbReference type="CDD" id="cd00082">
    <property type="entry name" value="HisKA"/>
    <property type="match status" value="1"/>
</dbReference>
<keyword evidence="9" id="KW-0547">Nucleotide-binding</keyword>
<comment type="catalytic activity">
    <reaction evidence="1">
        <text>ATP + protein L-histidine = ADP + protein N-phospho-L-histidine.</text>
        <dbReference type="EC" id="2.7.13.3"/>
    </reaction>
</comment>
<dbReference type="PRINTS" id="PR00344">
    <property type="entry name" value="BCTRLSENSOR"/>
</dbReference>
<dbReference type="PANTHER" id="PTHR44936:SF9">
    <property type="entry name" value="SENSOR PROTEIN CREC"/>
    <property type="match status" value="1"/>
</dbReference>
<evidence type="ECO:0000256" key="3">
    <source>
        <dbReference type="ARBA" id="ARBA00001946"/>
    </source>
</evidence>
<evidence type="ECO:0000256" key="17">
    <source>
        <dbReference type="ARBA" id="ARBA00023026"/>
    </source>
</evidence>
<evidence type="ECO:0000313" key="26">
    <source>
        <dbReference type="EMBL" id="MBB6689795.1"/>
    </source>
</evidence>
<dbReference type="CDD" id="cd00075">
    <property type="entry name" value="HATPase"/>
    <property type="match status" value="1"/>
</dbReference>
<dbReference type="InterPro" id="IPR036890">
    <property type="entry name" value="HATPase_C_sf"/>
</dbReference>
<keyword evidence="19" id="KW-0464">Manganese</keyword>
<keyword evidence="23" id="KW-0812">Transmembrane</keyword>
<evidence type="ECO:0000259" key="24">
    <source>
        <dbReference type="PROSITE" id="PS50109"/>
    </source>
</evidence>
<evidence type="ECO:0000256" key="14">
    <source>
        <dbReference type="ARBA" id="ARBA00022912"/>
    </source>
</evidence>
<name>A0A841TNT8_9BACL</name>
<feature type="region of interest" description="Disordered" evidence="22">
    <location>
        <begin position="461"/>
        <end position="480"/>
    </location>
</feature>
<dbReference type="PROSITE" id="PS50109">
    <property type="entry name" value="HIS_KIN"/>
    <property type="match status" value="1"/>
</dbReference>
<dbReference type="PANTHER" id="PTHR44936">
    <property type="entry name" value="SENSOR PROTEIN CREC"/>
    <property type="match status" value="1"/>
</dbReference>
<dbReference type="InterPro" id="IPR050980">
    <property type="entry name" value="2C_sensor_his_kinase"/>
</dbReference>
<keyword evidence="18 23" id="KW-0472">Membrane</keyword>
<feature type="transmembrane region" description="Helical" evidence="23">
    <location>
        <begin position="21"/>
        <end position="40"/>
    </location>
</feature>
<dbReference type="InterPro" id="IPR003594">
    <property type="entry name" value="HATPase_dom"/>
</dbReference>
<feature type="domain" description="Histidine kinase" evidence="24">
    <location>
        <begin position="250"/>
        <end position="470"/>
    </location>
</feature>
<keyword evidence="13" id="KW-0460">Magnesium</keyword>
<feature type="transmembrane region" description="Helical" evidence="23">
    <location>
        <begin position="166"/>
        <end position="187"/>
    </location>
</feature>
<dbReference type="EC" id="2.7.13.3" evidence="5"/>
<evidence type="ECO:0000256" key="11">
    <source>
        <dbReference type="ARBA" id="ARBA00022801"/>
    </source>
</evidence>
<dbReference type="SMART" id="SM00388">
    <property type="entry name" value="HisKA"/>
    <property type="match status" value="1"/>
</dbReference>
<reference evidence="26 27" key="1">
    <citation type="submission" date="2020-08" db="EMBL/GenBank/DDBJ databases">
        <title>Cohnella phylogeny.</title>
        <authorList>
            <person name="Dunlap C."/>
        </authorList>
    </citation>
    <scope>NUCLEOTIDE SEQUENCE [LARGE SCALE GENOMIC DNA]</scope>
    <source>
        <strain evidence="26 27">DSM 25239</strain>
    </source>
</reference>
<comment type="cofactor">
    <cofactor evidence="2">
        <name>Mn(2+)</name>
        <dbReference type="ChEBI" id="CHEBI:29035"/>
    </cofactor>
</comment>
<evidence type="ECO:0000256" key="15">
    <source>
        <dbReference type="ARBA" id="ARBA00023012"/>
    </source>
</evidence>
<evidence type="ECO:0000313" key="27">
    <source>
        <dbReference type="Proteomes" id="UP000553776"/>
    </source>
</evidence>
<evidence type="ECO:0000259" key="25">
    <source>
        <dbReference type="PROSITE" id="PS50885"/>
    </source>
</evidence>
<evidence type="ECO:0000256" key="4">
    <source>
        <dbReference type="ARBA" id="ARBA00004651"/>
    </source>
</evidence>
<keyword evidence="27" id="KW-1185">Reference proteome</keyword>
<keyword evidence="10 26" id="KW-0418">Kinase</keyword>
<evidence type="ECO:0000256" key="18">
    <source>
        <dbReference type="ARBA" id="ARBA00023136"/>
    </source>
</evidence>
<evidence type="ECO:0000256" key="23">
    <source>
        <dbReference type="SAM" id="Phobius"/>
    </source>
</evidence>
<dbReference type="Gene3D" id="1.10.287.130">
    <property type="match status" value="1"/>
</dbReference>
<dbReference type="Pfam" id="PF00512">
    <property type="entry name" value="HisKA"/>
    <property type="match status" value="1"/>
</dbReference>
<keyword evidence="11" id="KW-0378">Hydrolase</keyword>
<sequence length="480" mass="53530">MDRRMKRKKMTSILSYWTRRYILILVVGMTLITLFAVYWIRETASDNRQKTAGLLGQEIADRVEVGQDGKLSVPYTMNKLLDSRMGYFNFKGEFCLIITDKDGDLVFSRPPIKEEQLHQWLTKDLKSRDPAKKVIGIPIGDEGGRTYGQVSLLLSKRSLAASPNELALACVLLVALILCGWLTIYLLSRKLSLPIRRVAESARRIREGHYDVNLEVDTKEREIDELVVSFKDMASRLKQLEEWRALSLAGVTHELKTPVTSIKGLVMAVRDDVVGPEEAKEFLDIALRESGRLERMVADLLDYNALSAGSVEVRRDRLDLGALVSEIAYQWELTSKNEGAVLSVSTDFPEAPVQAAGDALRIQQIVVNLLNNALQAADPGRPTVIAIRLRAKENRASIEIADNGTGIAAEDRPHIFERFYRGESKKLRTRGLGLGLTYSQLLARAQGGELRLLESSPEGSAFELELPAAPPAERSERTSA</sequence>
<evidence type="ECO:0000256" key="22">
    <source>
        <dbReference type="SAM" id="MobiDB-lite"/>
    </source>
</evidence>
<comment type="cofactor">
    <cofactor evidence="3">
        <name>Mg(2+)</name>
        <dbReference type="ChEBI" id="CHEBI:18420"/>
    </cofactor>
</comment>
<dbReference type="SUPFAM" id="SSF47384">
    <property type="entry name" value="Homodimeric domain of signal transducing histidine kinase"/>
    <property type="match status" value="1"/>
</dbReference>
<gene>
    <name evidence="26" type="ORF">H7B90_00120</name>
</gene>
<dbReference type="GO" id="GO:0005524">
    <property type="term" value="F:ATP binding"/>
    <property type="evidence" value="ECO:0007669"/>
    <property type="project" value="UniProtKB-KW"/>
</dbReference>
<keyword evidence="16" id="KW-0346">Stress response</keyword>
<dbReference type="GO" id="GO:0005886">
    <property type="term" value="C:plasma membrane"/>
    <property type="evidence" value="ECO:0007669"/>
    <property type="project" value="UniProtKB-SubCell"/>
</dbReference>
<dbReference type="EMBL" id="JACJVR010000002">
    <property type="protein sequence ID" value="MBB6689795.1"/>
    <property type="molecule type" value="Genomic_DNA"/>
</dbReference>
<feature type="domain" description="HAMP" evidence="25">
    <location>
        <begin position="189"/>
        <end position="242"/>
    </location>
</feature>
<accession>A0A841TNT8</accession>
<keyword evidence="8" id="KW-0808">Transferase</keyword>
<dbReference type="Pfam" id="PF02518">
    <property type="entry name" value="HATPase_c"/>
    <property type="match status" value="1"/>
</dbReference>